<dbReference type="EMBL" id="JAGGLB010000001">
    <property type="protein sequence ID" value="MBP1988581.1"/>
    <property type="molecule type" value="Genomic_DNA"/>
</dbReference>
<dbReference type="SMART" id="SM00342">
    <property type="entry name" value="HTH_ARAC"/>
    <property type="match status" value="1"/>
</dbReference>
<dbReference type="SUPFAM" id="SSF46689">
    <property type="entry name" value="Homeodomain-like"/>
    <property type="match status" value="2"/>
</dbReference>
<accession>A0ABS4ILY3</accession>
<dbReference type="InterPro" id="IPR018060">
    <property type="entry name" value="HTH_AraC"/>
</dbReference>
<dbReference type="Proteomes" id="UP001519287">
    <property type="component" value="Unassembled WGS sequence"/>
</dbReference>
<name>A0ABS4ILY3_9BACL</name>
<dbReference type="Pfam" id="PF12833">
    <property type="entry name" value="HTH_18"/>
    <property type="match status" value="1"/>
</dbReference>
<evidence type="ECO:0000313" key="5">
    <source>
        <dbReference type="Proteomes" id="UP001519287"/>
    </source>
</evidence>
<dbReference type="InterPro" id="IPR053142">
    <property type="entry name" value="PchR_regulatory_protein"/>
</dbReference>
<protein>
    <submittedName>
        <fullName evidence="4">AraC-like DNA-binding protein</fullName>
    </submittedName>
</protein>
<gene>
    <name evidence="4" type="ORF">J2Z66_000176</name>
</gene>
<keyword evidence="2" id="KW-0804">Transcription</keyword>
<keyword evidence="5" id="KW-1185">Reference proteome</keyword>
<dbReference type="PANTHER" id="PTHR47893:SF1">
    <property type="entry name" value="REGULATORY PROTEIN PCHR"/>
    <property type="match status" value="1"/>
</dbReference>
<dbReference type="Gene3D" id="1.10.10.60">
    <property type="entry name" value="Homeodomain-like"/>
    <property type="match status" value="2"/>
</dbReference>
<keyword evidence="1" id="KW-0805">Transcription regulation</keyword>
<dbReference type="PROSITE" id="PS01124">
    <property type="entry name" value="HTH_ARAC_FAMILY_2"/>
    <property type="match status" value="1"/>
</dbReference>
<dbReference type="RefSeq" id="WP_209968669.1">
    <property type="nucleotide sequence ID" value="NZ_JAGGLB010000001.1"/>
</dbReference>
<comment type="caution">
    <text evidence="4">The sequence shown here is derived from an EMBL/GenBank/DDBJ whole genome shotgun (WGS) entry which is preliminary data.</text>
</comment>
<sequence length="340" mass="38396">MHPYAKSSTAAGSPDIQRLFNVYYDSMFLSRQPSAGSEMMQMDQAAGEGKIRRMATASGMEIVESDFCMRKDSRIQMQSSAAMAELSFCMQGSGEVEVAEHKKHELLQDSCSLQLIRDFSASFGYEGGKDFRSVAIGIPVALFDYYVGGFEKKDNLSFAALLRSKSFRMFRKPVDSVTTRLLHELINCPYTHGMRELFVESRALELIYRYLEIFLLELDGSRRQSSQLSRTEQGKIGEAKQLLLHRMESPPSLLELARLVGLNDYKLKVGFKEMYGKSVYAYLRDRRMEKAWELMSYSGMNVSQAAGMVGYANFSHFAAAFHKQFGFNPSELSSGKISKP</sequence>
<organism evidence="4 5">
    <name type="scientific">Paenibacillus eucommiae</name>
    <dbReference type="NCBI Taxonomy" id="1355755"/>
    <lineage>
        <taxon>Bacteria</taxon>
        <taxon>Bacillati</taxon>
        <taxon>Bacillota</taxon>
        <taxon>Bacilli</taxon>
        <taxon>Bacillales</taxon>
        <taxon>Paenibacillaceae</taxon>
        <taxon>Paenibacillus</taxon>
    </lineage>
</organism>
<evidence type="ECO:0000256" key="2">
    <source>
        <dbReference type="ARBA" id="ARBA00023163"/>
    </source>
</evidence>
<dbReference type="InterPro" id="IPR009057">
    <property type="entry name" value="Homeodomain-like_sf"/>
</dbReference>
<dbReference type="PANTHER" id="PTHR47893">
    <property type="entry name" value="REGULATORY PROTEIN PCHR"/>
    <property type="match status" value="1"/>
</dbReference>
<evidence type="ECO:0000313" key="4">
    <source>
        <dbReference type="EMBL" id="MBP1988581.1"/>
    </source>
</evidence>
<evidence type="ECO:0000256" key="1">
    <source>
        <dbReference type="ARBA" id="ARBA00023015"/>
    </source>
</evidence>
<reference evidence="4 5" key="1">
    <citation type="submission" date="2021-03" db="EMBL/GenBank/DDBJ databases">
        <title>Genomic Encyclopedia of Type Strains, Phase IV (KMG-IV): sequencing the most valuable type-strain genomes for metagenomic binning, comparative biology and taxonomic classification.</title>
        <authorList>
            <person name="Goeker M."/>
        </authorList>
    </citation>
    <scope>NUCLEOTIDE SEQUENCE [LARGE SCALE GENOMIC DNA]</scope>
    <source>
        <strain evidence="4 5">DSM 26048</strain>
    </source>
</reference>
<feature type="domain" description="HTH araC/xylS-type" evidence="3">
    <location>
        <begin position="237"/>
        <end position="335"/>
    </location>
</feature>
<evidence type="ECO:0000259" key="3">
    <source>
        <dbReference type="PROSITE" id="PS01124"/>
    </source>
</evidence>
<proteinExistence type="predicted"/>